<evidence type="ECO:0000256" key="9">
    <source>
        <dbReference type="SAM" id="Phobius"/>
    </source>
</evidence>
<reference evidence="11 12" key="1">
    <citation type="journal article" date="2012" name="BMC Genomics">
        <title>Comparative genomics of the white-rot fungi, Phanerochaete carnosa and P. chrysosporium, to elucidate the genetic basis of the distinct wood types they colonize.</title>
        <authorList>
            <person name="Suzuki H."/>
            <person name="MacDonald J."/>
            <person name="Syed K."/>
            <person name="Salamov A."/>
            <person name="Hori C."/>
            <person name="Aerts A."/>
            <person name="Henrissat B."/>
            <person name="Wiebenga A."/>
            <person name="vanKuyk P.A."/>
            <person name="Barry K."/>
            <person name="Lindquist E."/>
            <person name="LaButti K."/>
            <person name="Lapidus A."/>
            <person name="Lucas S."/>
            <person name="Coutinho P."/>
            <person name="Gong Y."/>
            <person name="Samejima M."/>
            <person name="Mahadevan R."/>
            <person name="Abou-Zaid M."/>
            <person name="de Vries R.P."/>
            <person name="Igarashi K."/>
            <person name="Yadav J.S."/>
            <person name="Grigoriev I.V."/>
            <person name="Master E.R."/>
        </authorList>
    </citation>
    <scope>NUCLEOTIDE SEQUENCE [LARGE SCALE GENOMIC DNA]</scope>
    <source>
        <strain evidence="11 12">HHB-10118-sp</strain>
    </source>
</reference>
<feature type="transmembrane region" description="Helical" evidence="9">
    <location>
        <begin position="323"/>
        <end position="346"/>
    </location>
</feature>
<dbReference type="PROSITE" id="PS00217">
    <property type="entry name" value="SUGAR_TRANSPORT_2"/>
    <property type="match status" value="1"/>
</dbReference>
<feature type="transmembrane region" description="Helical" evidence="9">
    <location>
        <begin position="185"/>
        <end position="203"/>
    </location>
</feature>
<keyword evidence="4 9" id="KW-0812">Transmembrane</keyword>
<dbReference type="RefSeq" id="XP_007398626.1">
    <property type="nucleotide sequence ID" value="XM_007398564.1"/>
</dbReference>
<dbReference type="InterPro" id="IPR005828">
    <property type="entry name" value="MFS_sugar_transport-like"/>
</dbReference>
<organism evidence="11 12">
    <name type="scientific">Phanerochaete carnosa (strain HHB-10118-sp)</name>
    <name type="common">White-rot fungus</name>
    <name type="synonym">Peniophora carnosa</name>
    <dbReference type="NCBI Taxonomy" id="650164"/>
    <lineage>
        <taxon>Eukaryota</taxon>
        <taxon>Fungi</taxon>
        <taxon>Dikarya</taxon>
        <taxon>Basidiomycota</taxon>
        <taxon>Agaricomycotina</taxon>
        <taxon>Agaricomycetes</taxon>
        <taxon>Polyporales</taxon>
        <taxon>Phanerochaetaceae</taxon>
        <taxon>Phanerochaete</taxon>
    </lineage>
</organism>
<dbReference type="InterPro" id="IPR005829">
    <property type="entry name" value="Sugar_transporter_CS"/>
</dbReference>
<evidence type="ECO:0000256" key="2">
    <source>
        <dbReference type="ARBA" id="ARBA00010992"/>
    </source>
</evidence>
<evidence type="ECO:0000256" key="8">
    <source>
        <dbReference type="RuleBase" id="RU003346"/>
    </source>
</evidence>
<dbReference type="HOGENOM" id="CLU_001265_30_12_1"/>
<evidence type="ECO:0000256" key="1">
    <source>
        <dbReference type="ARBA" id="ARBA00004141"/>
    </source>
</evidence>
<dbReference type="Gene3D" id="1.20.1250.20">
    <property type="entry name" value="MFS general substrate transporter like domains"/>
    <property type="match status" value="1"/>
</dbReference>
<dbReference type="PROSITE" id="PS00216">
    <property type="entry name" value="SUGAR_TRANSPORT_1"/>
    <property type="match status" value="1"/>
</dbReference>
<dbReference type="InParanoid" id="K5WPJ9"/>
<dbReference type="InterPro" id="IPR020846">
    <property type="entry name" value="MFS_dom"/>
</dbReference>
<feature type="transmembrane region" description="Helical" evidence="9">
    <location>
        <begin position="426"/>
        <end position="445"/>
    </location>
</feature>
<dbReference type="Pfam" id="PF00083">
    <property type="entry name" value="Sugar_tr"/>
    <property type="match status" value="1"/>
</dbReference>
<feature type="non-terminal residue" evidence="11">
    <location>
        <position position="1"/>
    </location>
</feature>
<dbReference type="FunFam" id="1.20.1250.20:FF:000026">
    <property type="entry name" value="MFS quinate transporter QutD"/>
    <property type="match status" value="1"/>
</dbReference>
<feature type="transmembrane region" description="Helical" evidence="9">
    <location>
        <begin position="152"/>
        <end position="173"/>
    </location>
</feature>
<evidence type="ECO:0000256" key="4">
    <source>
        <dbReference type="ARBA" id="ARBA00022692"/>
    </source>
</evidence>
<accession>K5WPJ9</accession>
<evidence type="ECO:0000256" key="3">
    <source>
        <dbReference type="ARBA" id="ARBA00022448"/>
    </source>
</evidence>
<evidence type="ECO:0000259" key="10">
    <source>
        <dbReference type="PROSITE" id="PS50850"/>
    </source>
</evidence>
<evidence type="ECO:0000256" key="6">
    <source>
        <dbReference type="ARBA" id="ARBA00023136"/>
    </source>
</evidence>
<dbReference type="AlphaFoldDB" id="K5WPJ9"/>
<keyword evidence="3 8" id="KW-0813">Transport</keyword>
<dbReference type="PANTHER" id="PTHR48022:SF14">
    <property type="entry name" value="MAJOR FACILITATOR SUPERFAMILY (MFS) PROFILE DOMAIN-CONTAINING PROTEIN-RELATED"/>
    <property type="match status" value="1"/>
</dbReference>
<comment type="catalytic activity">
    <reaction evidence="7">
        <text>myo-inositol(out) + H(+)(out) = myo-inositol(in) + H(+)(in)</text>
        <dbReference type="Rhea" id="RHEA:60364"/>
        <dbReference type="ChEBI" id="CHEBI:15378"/>
        <dbReference type="ChEBI" id="CHEBI:17268"/>
    </reaction>
</comment>
<dbReference type="InterPro" id="IPR003663">
    <property type="entry name" value="Sugar/inositol_transpt"/>
</dbReference>
<dbReference type="PRINTS" id="PR00171">
    <property type="entry name" value="SUGRTRNSPORT"/>
</dbReference>
<feature type="transmembrane region" description="Helical" evidence="9">
    <location>
        <begin position="290"/>
        <end position="311"/>
    </location>
</feature>
<dbReference type="EMBL" id="JH930475">
    <property type="protein sequence ID" value="EKM52272.1"/>
    <property type="molecule type" value="Genomic_DNA"/>
</dbReference>
<feature type="transmembrane region" description="Helical" evidence="9">
    <location>
        <begin position="26"/>
        <end position="49"/>
    </location>
</feature>
<comment type="subcellular location">
    <subcellularLocation>
        <location evidence="1">Membrane</location>
        <topology evidence="1">Multi-pass membrane protein</topology>
    </subcellularLocation>
</comment>
<evidence type="ECO:0000256" key="7">
    <source>
        <dbReference type="ARBA" id="ARBA00049119"/>
    </source>
</evidence>
<feature type="transmembrane region" description="Helical" evidence="9">
    <location>
        <begin position="69"/>
        <end position="87"/>
    </location>
</feature>
<sequence length="524" mass="57007">DSRSYTYAYGPGGLAGLLRSSFALRAAVFASLGGLLFGYDQGVIANILVMKDFLDRWPVGPWEKGLMTAMLELGSLLGALSAGLFADHFSRRQAIVTACLVFCIGSTLQFAAQALPHLIIGRAIGGLGVGALSTLTPLYMAEISQPEVRGSLMALEQLSIVVGAVVGFWTGFLTRSIHSSWSWRLPLLIQLFPAIVLLAGAMLKRILPPSPRLLVAQERYDEAAAVLRMLRGDEDILVQLELLEMRTEVLMTARATSLSPKQRGFFSTVRSELQTWSCLFSETYRKRTSIGVMMMVFQQWSGINALLYYGPTLLLAVGLKGDTVTLLVAGGVGIVQALAVFPVILLIDRLGRRPLLRWGSIVMALSHVMIALLISTYADNWSANISAAWIAVGCVYVYTAAYGMSYGPIGWILPSEVFPLSMRSKGVSLSTASNWLNNFLIGLVTPELMEVSPKGTFMVFAIACFMGYLWSTYVVPETGNVSLEEMDAVFGSNAGADDVQLKHEVSYTTKRINVFYLLTNGTAD</sequence>
<evidence type="ECO:0000313" key="11">
    <source>
        <dbReference type="EMBL" id="EKM52272.1"/>
    </source>
</evidence>
<dbReference type="PANTHER" id="PTHR48022">
    <property type="entry name" value="PLASTIDIC GLUCOSE TRANSPORTER 4"/>
    <property type="match status" value="1"/>
</dbReference>
<keyword evidence="6 9" id="KW-0472">Membrane</keyword>
<feature type="domain" description="Major facilitator superfamily (MFS) profile" evidence="10">
    <location>
        <begin position="26"/>
        <end position="479"/>
    </location>
</feature>
<dbReference type="OrthoDB" id="8120565at2759"/>
<dbReference type="InterPro" id="IPR036259">
    <property type="entry name" value="MFS_trans_sf"/>
</dbReference>
<feature type="transmembrane region" description="Helical" evidence="9">
    <location>
        <begin position="384"/>
        <end position="405"/>
    </location>
</feature>
<dbReference type="GeneID" id="18907148"/>
<dbReference type="NCBIfam" id="TIGR00879">
    <property type="entry name" value="SP"/>
    <property type="match status" value="1"/>
</dbReference>
<feature type="transmembrane region" description="Helical" evidence="9">
    <location>
        <begin position="358"/>
        <end position="378"/>
    </location>
</feature>
<feature type="transmembrane region" description="Helical" evidence="9">
    <location>
        <begin position="457"/>
        <end position="476"/>
    </location>
</feature>
<proteinExistence type="inferred from homology"/>
<comment type="similarity">
    <text evidence="2 8">Belongs to the major facilitator superfamily. Sugar transporter (TC 2.A.1.1) family.</text>
</comment>
<feature type="transmembrane region" description="Helical" evidence="9">
    <location>
        <begin position="118"/>
        <end position="140"/>
    </location>
</feature>
<protein>
    <recommendedName>
        <fullName evidence="10">Major facilitator superfamily (MFS) profile domain-containing protein</fullName>
    </recommendedName>
</protein>
<feature type="transmembrane region" description="Helical" evidence="9">
    <location>
        <begin position="94"/>
        <end position="112"/>
    </location>
</feature>
<dbReference type="Proteomes" id="UP000008370">
    <property type="component" value="Unassembled WGS sequence"/>
</dbReference>
<dbReference type="GO" id="GO:0005351">
    <property type="term" value="F:carbohydrate:proton symporter activity"/>
    <property type="evidence" value="ECO:0007669"/>
    <property type="project" value="TreeGrafter"/>
</dbReference>
<dbReference type="PROSITE" id="PS50850">
    <property type="entry name" value="MFS"/>
    <property type="match status" value="1"/>
</dbReference>
<keyword evidence="12" id="KW-1185">Reference proteome</keyword>
<dbReference type="KEGG" id="pco:PHACADRAFT_100265"/>
<dbReference type="GO" id="GO:0016020">
    <property type="term" value="C:membrane"/>
    <property type="evidence" value="ECO:0007669"/>
    <property type="project" value="UniProtKB-SubCell"/>
</dbReference>
<dbReference type="InterPro" id="IPR050360">
    <property type="entry name" value="MFS_Sugar_Transporters"/>
</dbReference>
<dbReference type="SUPFAM" id="SSF103473">
    <property type="entry name" value="MFS general substrate transporter"/>
    <property type="match status" value="1"/>
</dbReference>
<evidence type="ECO:0000313" key="12">
    <source>
        <dbReference type="Proteomes" id="UP000008370"/>
    </source>
</evidence>
<keyword evidence="5 9" id="KW-1133">Transmembrane helix</keyword>
<gene>
    <name evidence="11" type="ORF">PHACADRAFT_100265</name>
</gene>
<name>K5WPJ9_PHACS</name>
<evidence type="ECO:0000256" key="5">
    <source>
        <dbReference type="ARBA" id="ARBA00022989"/>
    </source>
</evidence>